<dbReference type="AlphaFoldDB" id="H6L908"/>
<protein>
    <submittedName>
        <fullName evidence="1">Uncharacterized protein</fullName>
    </submittedName>
</protein>
<name>H6L908_SAPGL</name>
<dbReference type="HOGENOM" id="CLU_3375909_0_0_10"/>
<evidence type="ECO:0000313" key="2">
    <source>
        <dbReference type="Proteomes" id="UP000007519"/>
    </source>
</evidence>
<dbReference type="STRING" id="984262.SGRA_0405"/>
<organism evidence="1 2">
    <name type="scientific">Saprospira grandis (strain Lewin)</name>
    <dbReference type="NCBI Taxonomy" id="984262"/>
    <lineage>
        <taxon>Bacteria</taxon>
        <taxon>Pseudomonadati</taxon>
        <taxon>Bacteroidota</taxon>
        <taxon>Saprospiria</taxon>
        <taxon>Saprospirales</taxon>
        <taxon>Saprospiraceae</taxon>
        <taxon>Saprospira</taxon>
    </lineage>
</organism>
<accession>H6L908</accession>
<proteinExistence type="predicted"/>
<gene>
    <name evidence="1" type="ordered locus">SGRA_0405</name>
</gene>
<dbReference type="Proteomes" id="UP000007519">
    <property type="component" value="Chromosome"/>
</dbReference>
<sequence length="34" mass="4057">MNFFGAKKIARTKTMKKKTPNNLRLQNINPNFKY</sequence>
<evidence type="ECO:0000313" key="1">
    <source>
        <dbReference type="EMBL" id="AFC23144.1"/>
    </source>
</evidence>
<dbReference type="EMBL" id="CP002831">
    <property type="protein sequence ID" value="AFC23144.1"/>
    <property type="molecule type" value="Genomic_DNA"/>
</dbReference>
<keyword evidence="2" id="KW-1185">Reference proteome</keyword>
<dbReference type="KEGG" id="sgn:SGRA_0405"/>
<reference evidence="1 2" key="1">
    <citation type="journal article" date="2012" name="Stand. Genomic Sci.">
        <title>Complete genome sequencing and analysis of Saprospira grandis str. Lewin, a predatory marine bacterium.</title>
        <authorList>
            <person name="Saw J.H."/>
            <person name="Yuryev A."/>
            <person name="Kanbe M."/>
            <person name="Hou S."/>
            <person name="Young A.G."/>
            <person name="Aizawa S."/>
            <person name="Alam M."/>
        </authorList>
    </citation>
    <scope>NUCLEOTIDE SEQUENCE [LARGE SCALE GENOMIC DNA]</scope>
    <source>
        <strain evidence="1 2">Lewin</strain>
    </source>
</reference>